<sequence length="471" mass="52837">MVSIKGKRGLIRGASGLKSRHNAQVNASVVPTTSPPQPAPVCLPTHNVPAKPVLSGRNRVPHPPSAILSLRKASQQRLHRLAPIQLPKKRKFILSKPAKRLVGSAFQRSLRRLFQSRRPLARRKGPYSVNSLLGYLRNRPEDYSDICSLQSMLGLGDAEHGVSNVTFLSLDLEFFKTSNGLDRITEIGISVLKAVQIRDAAFGPYGHGWFGKMQHHHIAIGRPSQWKHLPASLFVHTQTLRPAEARNEVSRIIASLASDTDPGHLVIVGQSVEGDIQKLRDDPLYSIDLRKCSGANMPFHSVVDTLDLARAARLQGTKFVSLRLAAIARRVGIDPRYWTNAPDIFGNWCALVGVHNASNDAAYALMTALLMGMRWNDLVGSENNRIVNERLWDISRGTRLPKDVVVRRLSDEECEKLAREKEFNRKRWRTHRHRRRTRTELGSELGEVAETKTPTWLQWIKSFFPGVPSQK</sequence>
<feature type="region of interest" description="Disordered" evidence="1">
    <location>
        <begin position="1"/>
        <end position="22"/>
    </location>
</feature>
<dbReference type="PANTHER" id="PTHR28083">
    <property type="entry name" value="GOOD FOR FULL DBP5 ACTIVITY PROTEIN 2"/>
    <property type="match status" value="1"/>
</dbReference>
<evidence type="ECO:0000259" key="2">
    <source>
        <dbReference type="Pfam" id="PF21762"/>
    </source>
</evidence>
<dbReference type="GO" id="GO:0003676">
    <property type="term" value="F:nucleic acid binding"/>
    <property type="evidence" value="ECO:0007669"/>
    <property type="project" value="InterPro"/>
</dbReference>
<keyword evidence="4" id="KW-1185">Reference proteome</keyword>
<dbReference type="GO" id="GO:0005634">
    <property type="term" value="C:nucleus"/>
    <property type="evidence" value="ECO:0007669"/>
    <property type="project" value="TreeGrafter"/>
</dbReference>
<evidence type="ECO:0000313" key="3">
    <source>
        <dbReference type="EMBL" id="KXS96441.1"/>
    </source>
</evidence>
<organism evidence="3 4">
    <name type="scientific">Pseudocercospora eumusae</name>
    <dbReference type="NCBI Taxonomy" id="321146"/>
    <lineage>
        <taxon>Eukaryota</taxon>
        <taxon>Fungi</taxon>
        <taxon>Dikarya</taxon>
        <taxon>Ascomycota</taxon>
        <taxon>Pezizomycotina</taxon>
        <taxon>Dothideomycetes</taxon>
        <taxon>Dothideomycetidae</taxon>
        <taxon>Mycosphaerellales</taxon>
        <taxon>Mycosphaerellaceae</taxon>
        <taxon>Pseudocercospora</taxon>
    </lineage>
</organism>
<dbReference type="InterPro" id="IPR040151">
    <property type="entry name" value="Gfd2/YDR514C-like"/>
</dbReference>
<dbReference type="Proteomes" id="UP000070133">
    <property type="component" value="Unassembled WGS sequence"/>
</dbReference>
<dbReference type="InterPro" id="IPR012337">
    <property type="entry name" value="RNaseH-like_sf"/>
</dbReference>
<comment type="caution">
    <text evidence="3">The sequence shown here is derived from an EMBL/GenBank/DDBJ whole genome shotgun (WGS) entry which is preliminary data.</text>
</comment>
<dbReference type="EMBL" id="LFZN01000174">
    <property type="protein sequence ID" value="KXS96441.1"/>
    <property type="molecule type" value="Genomic_DNA"/>
</dbReference>
<dbReference type="OrthoDB" id="5953249at2759"/>
<dbReference type="SUPFAM" id="SSF53098">
    <property type="entry name" value="Ribonuclease H-like"/>
    <property type="match status" value="1"/>
</dbReference>
<dbReference type="PANTHER" id="PTHR28083:SF1">
    <property type="entry name" value="GOOD FOR FULL DBP5 ACTIVITY PROTEIN 2"/>
    <property type="match status" value="1"/>
</dbReference>
<dbReference type="InterPro" id="IPR048519">
    <property type="entry name" value="Gfd2/YDR514C-like_C"/>
</dbReference>
<reference evidence="3 4" key="1">
    <citation type="submission" date="2015-07" db="EMBL/GenBank/DDBJ databases">
        <title>Comparative genomics of the Sigatoka disease complex on banana suggests a link between parallel evolutionary changes in Pseudocercospora fijiensis and Pseudocercospora eumusae and increased virulence on the banana host.</title>
        <authorList>
            <person name="Chang T.-C."/>
            <person name="Salvucci A."/>
            <person name="Crous P.W."/>
            <person name="Stergiopoulos I."/>
        </authorList>
    </citation>
    <scope>NUCLEOTIDE SEQUENCE [LARGE SCALE GENOMIC DNA]</scope>
    <source>
        <strain evidence="3 4">CBS 114824</strain>
    </source>
</reference>
<feature type="domain" description="Gfd2/YDR514C-like C-terminal" evidence="2">
    <location>
        <begin position="166"/>
        <end position="341"/>
    </location>
</feature>
<evidence type="ECO:0000313" key="4">
    <source>
        <dbReference type="Proteomes" id="UP000070133"/>
    </source>
</evidence>
<dbReference type="InterPro" id="IPR036397">
    <property type="entry name" value="RNaseH_sf"/>
</dbReference>
<name>A0A139H202_9PEZI</name>
<feature type="compositionally biased region" description="Basic residues" evidence="1">
    <location>
        <begin position="1"/>
        <end position="10"/>
    </location>
</feature>
<evidence type="ECO:0000256" key="1">
    <source>
        <dbReference type="SAM" id="MobiDB-lite"/>
    </source>
</evidence>
<dbReference type="Gene3D" id="3.30.420.10">
    <property type="entry name" value="Ribonuclease H-like superfamily/Ribonuclease H"/>
    <property type="match status" value="1"/>
</dbReference>
<protein>
    <recommendedName>
        <fullName evidence="2">Gfd2/YDR514C-like C-terminal domain-containing protein</fullName>
    </recommendedName>
</protein>
<dbReference type="STRING" id="321146.A0A139H202"/>
<dbReference type="AlphaFoldDB" id="A0A139H202"/>
<gene>
    <name evidence="3" type="ORF">AC578_3216</name>
</gene>
<proteinExistence type="predicted"/>
<accession>A0A139H202</accession>
<dbReference type="Pfam" id="PF21762">
    <property type="entry name" value="DEDDh_C"/>
    <property type="match status" value="1"/>
</dbReference>